<dbReference type="SUPFAM" id="SSF51197">
    <property type="entry name" value="Clavaminate synthase-like"/>
    <property type="match status" value="1"/>
</dbReference>
<dbReference type="AlphaFoldDB" id="A0A0C3GAS1"/>
<organism evidence="1 2">
    <name type="scientific">Piloderma croceum (strain F 1598)</name>
    <dbReference type="NCBI Taxonomy" id="765440"/>
    <lineage>
        <taxon>Eukaryota</taxon>
        <taxon>Fungi</taxon>
        <taxon>Dikarya</taxon>
        <taxon>Basidiomycota</taxon>
        <taxon>Agaricomycotina</taxon>
        <taxon>Agaricomycetes</taxon>
        <taxon>Agaricomycetidae</taxon>
        <taxon>Atheliales</taxon>
        <taxon>Atheliaceae</taxon>
        <taxon>Piloderma</taxon>
    </lineage>
</organism>
<evidence type="ECO:0000313" key="1">
    <source>
        <dbReference type="EMBL" id="KIM87731.1"/>
    </source>
</evidence>
<dbReference type="PANTHER" id="PTHR40470:SF1">
    <property type="entry name" value="PHYTANOYL-COA DIOXYGENASE FAMILY PROTEIN (AFU_ORTHOLOGUE AFUA_2G15850)"/>
    <property type="match status" value="1"/>
</dbReference>
<dbReference type="OrthoDB" id="2106152at2759"/>
<dbReference type="Proteomes" id="UP000054166">
    <property type="component" value="Unassembled WGS sequence"/>
</dbReference>
<dbReference type="HOGENOM" id="CLU_056749_0_0_1"/>
<dbReference type="InParanoid" id="A0A0C3GAS1"/>
<protein>
    <recommendedName>
        <fullName evidence="3">Phytanoyl-CoA dioxygenase</fullName>
    </recommendedName>
</protein>
<reference evidence="2" key="2">
    <citation type="submission" date="2015-01" db="EMBL/GenBank/DDBJ databases">
        <title>Evolutionary Origins and Diversification of the Mycorrhizal Mutualists.</title>
        <authorList>
            <consortium name="DOE Joint Genome Institute"/>
            <consortium name="Mycorrhizal Genomics Consortium"/>
            <person name="Kohler A."/>
            <person name="Kuo A."/>
            <person name="Nagy L.G."/>
            <person name="Floudas D."/>
            <person name="Copeland A."/>
            <person name="Barry K.W."/>
            <person name="Cichocki N."/>
            <person name="Veneault-Fourrey C."/>
            <person name="LaButti K."/>
            <person name="Lindquist E.A."/>
            <person name="Lipzen A."/>
            <person name="Lundell T."/>
            <person name="Morin E."/>
            <person name="Murat C."/>
            <person name="Riley R."/>
            <person name="Ohm R."/>
            <person name="Sun H."/>
            <person name="Tunlid A."/>
            <person name="Henrissat B."/>
            <person name="Grigoriev I.V."/>
            <person name="Hibbett D.S."/>
            <person name="Martin F."/>
        </authorList>
    </citation>
    <scope>NUCLEOTIDE SEQUENCE [LARGE SCALE GENOMIC DNA]</scope>
    <source>
        <strain evidence="2">F 1598</strain>
    </source>
</reference>
<dbReference type="Pfam" id="PF05721">
    <property type="entry name" value="PhyH"/>
    <property type="match status" value="1"/>
</dbReference>
<evidence type="ECO:0000313" key="2">
    <source>
        <dbReference type="Proteomes" id="UP000054166"/>
    </source>
</evidence>
<evidence type="ECO:0008006" key="3">
    <source>
        <dbReference type="Google" id="ProtNLM"/>
    </source>
</evidence>
<proteinExistence type="predicted"/>
<accession>A0A0C3GAS1</accession>
<sequence length="291" mass="32761">MSSTPLKAQYDTQGYIIAQGLITPEQHSVLEEACKIAVSKTRSGEWVHRRTVGRQFPPFGDGNPDSWGVQHIMHPQLGLPAFAKWYTSDPLIDVVKQLLDCQEEILQMELFNLLINPVSHDFALRWHRDDVKENATEAEELEALLVWHHGVQWNTALYTDACLFVVPKSHKLPRTPEQRLRSSISDPPTDPFDMPGATQVILQPGETVFYNSNILHCATYDSKIPRATLHGCMGNIYGGSSRARNVLQHGLNWMKEDQFRASLDDRGKAMLSRLIEMQESVNGDLGFSLAG</sequence>
<keyword evidence="2" id="KW-1185">Reference proteome</keyword>
<dbReference type="PANTHER" id="PTHR40470">
    <property type="entry name" value="PHYTANOYL-COA DIOXYGENASE FAMILY PROTEIN (AFU_ORTHOLOGUE AFUA_2G15850)"/>
    <property type="match status" value="1"/>
</dbReference>
<name>A0A0C3GAS1_PILCF</name>
<gene>
    <name evidence="1" type="ORF">PILCRDRAFT_259219</name>
</gene>
<dbReference type="EMBL" id="KN832978">
    <property type="protein sequence ID" value="KIM87731.1"/>
    <property type="molecule type" value="Genomic_DNA"/>
</dbReference>
<dbReference type="Gene3D" id="2.60.120.620">
    <property type="entry name" value="q2cbj1_9rhob like domain"/>
    <property type="match status" value="1"/>
</dbReference>
<reference evidence="1 2" key="1">
    <citation type="submission" date="2014-04" db="EMBL/GenBank/DDBJ databases">
        <authorList>
            <consortium name="DOE Joint Genome Institute"/>
            <person name="Kuo A."/>
            <person name="Tarkka M."/>
            <person name="Buscot F."/>
            <person name="Kohler A."/>
            <person name="Nagy L.G."/>
            <person name="Floudas D."/>
            <person name="Copeland A."/>
            <person name="Barry K.W."/>
            <person name="Cichocki N."/>
            <person name="Veneault-Fourrey C."/>
            <person name="LaButti K."/>
            <person name="Lindquist E.A."/>
            <person name="Lipzen A."/>
            <person name="Lundell T."/>
            <person name="Morin E."/>
            <person name="Murat C."/>
            <person name="Sun H."/>
            <person name="Tunlid A."/>
            <person name="Henrissat B."/>
            <person name="Grigoriev I.V."/>
            <person name="Hibbett D.S."/>
            <person name="Martin F."/>
            <person name="Nordberg H.P."/>
            <person name="Cantor M.N."/>
            <person name="Hua S.X."/>
        </authorList>
    </citation>
    <scope>NUCLEOTIDE SEQUENCE [LARGE SCALE GENOMIC DNA]</scope>
    <source>
        <strain evidence="1 2">F 1598</strain>
    </source>
</reference>
<dbReference type="InterPro" id="IPR008775">
    <property type="entry name" value="Phytyl_CoA_dOase-like"/>
</dbReference>